<dbReference type="PANTHER" id="PTHR44791:SF1">
    <property type="entry name" value="TELOMERASE PROTEIN COMPONENT 1"/>
    <property type="match status" value="1"/>
</dbReference>
<accession>A0A401TUF8</accession>
<name>A0A401TUF8_CHIPU</name>
<feature type="non-terminal residue" evidence="2">
    <location>
        <position position="1"/>
    </location>
</feature>
<feature type="domain" description="TROVE" evidence="1">
    <location>
        <begin position="7"/>
        <end position="37"/>
    </location>
</feature>
<proteinExistence type="predicted"/>
<evidence type="ECO:0000313" key="2">
    <source>
        <dbReference type="EMBL" id="GCC46271.1"/>
    </source>
</evidence>
<reference evidence="2 3" key="1">
    <citation type="journal article" date="2018" name="Nat. Ecol. Evol.">
        <title>Shark genomes provide insights into elasmobranch evolution and the origin of vertebrates.</title>
        <authorList>
            <person name="Hara Y"/>
            <person name="Yamaguchi K"/>
            <person name="Onimaru K"/>
            <person name="Kadota M"/>
            <person name="Koyanagi M"/>
            <person name="Keeley SD"/>
            <person name="Tatsumi K"/>
            <person name="Tanaka K"/>
            <person name="Motone F"/>
            <person name="Kageyama Y"/>
            <person name="Nozu R"/>
            <person name="Adachi N"/>
            <person name="Nishimura O"/>
            <person name="Nakagawa R"/>
            <person name="Tanegashima C"/>
            <person name="Kiyatake I"/>
            <person name="Matsumoto R"/>
            <person name="Murakumo K"/>
            <person name="Nishida K"/>
            <person name="Terakita A"/>
            <person name="Kuratani S"/>
            <person name="Sato K"/>
            <person name="Hyodo S Kuraku.S."/>
        </authorList>
    </citation>
    <scope>NUCLEOTIDE SEQUENCE [LARGE SCALE GENOMIC DNA]</scope>
</reference>
<dbReference type="InterPro" id="IPR052652">
    <property type="entry name" value="Telomerase_Complex_Comp"/>
</dbReference>
<evidence type="ECO:0000313" key="3">
    <source>
        <dbReference type="Proteomes" id="UP000287033"/>
    </source>
</evidence>
<evidence type="ECO:0000259" key="1">
    <source>
        <dbReference type="Pfam" id="PF05731"/>
    </source>
</evidence>
<feature type="non-terminal residue" evidence="2">
    <location>
        <position position="131"/>
    </location>
</feature>
<dbReference type="GO" id="GO:0005697">
    <property type="term" value="C:telomerase holoenzyme complex"/>
    <property type="evidence" value="ECO:0007669"/>
    <property type="project" value="TreeGrafter"/>
</dbReference>
<dbReference type="GO" id="GO:0003720">
    <property type="term" value="F:telomerase activity"/>
    <property type="evidence" value="ECO:0007669"/>
    <property type="project" value="TreeGrafter"/>
</dbReference>
<dbReference type="Proteomes" id="UP000287033">
    <property type="component" value="Unassembled WGS sequence"/>
</dbReference>
<dbReference type="GO" id="GO:0000722">
    <property type="term" value="P:telomere maintenance via recombination"/>
    <property type="evidence" value="ECO:0007669"/>
    <property type="project" value="TreeGrafter"/>
</dbReference>
<sequence length="131" mass="14414">PPPRIVRYDQELLESYRQALAVAVEISATHNVPPLPGRTAILCCVDHNMGAPCVSARALHVPRSRTPEEVEEAKAWKSPVILEVAILLALMTRHVSEHAELVLFNSNTYCLLQLDSGGLLANVDRVLQEAQ</sequence>
<dbReference type="STRING" id="137246.A0A401TUF8"/>
<dbReference type="AlphaFoldDB" id="A0A401TUF8"/>
<comment type="caution">
    <text evidence="2">The sequence shown here is derived from an EMBL/GenBank/DDBJ whole genome shotgun (WGS) entry which is preliminary data.</text>
</comment>
<dbReference type="PANTHER" id="PTHR44791">
    <property type="entry name" value="TELOMERASE PROTEIN COMPONENT 1 TEP1"/>
    <property type="match status" value="1"/>
</dbReference>
<dbReference type="OrthoDB" id="8945357at2759"/>
<dbReference type="GO" id="GO:0070034">
    <property type="term" value="F:telomerase RNA binding"/>
    <property type="evidence" value="ECO:0007669"/>
    <property type="project" value="TreeGrafter"/>
</dbReference>
<keyword evidence="3" id="KW-1185">Reference proteome</keyword>
<organism evidence="2 3">
    <name type="scientific">Chiloscyllium punctatum</name>
    <name type="common">Brownbanded bambooshark</name>
    <name type="synonym">Hemiscyllium punctatum</name>
    <dbReference type="NCBI Taxonomy" id="137246"/>
    <lineage>
        <taxon>Eukaryota</taxon>
        <taxon>Metazoa</taxon>
        <taxon>Chordata</taxon>
        <taxon>Craniata</taxon>
        <taxon>Vertebrata</taxon>
        <taxon>Chondrichthyes</taxon>
        <taxon>Elasmobranchii</taxon>
        <taxon>Galeomorphii</taxon>
        <taxon>Galeoidea</taxon>
        <taxon>Orectolobiformes</taxon>
        <taxon>Hemiscylliidae</taxon>
        <taxon>Chiloscyllium</taxon>
    </lineage>
</organism>
<gene>
    <name evidence="2" type="ORF">chiPu_0030612</name>
</gene>
<dbReference type="EMBL" id="BEZZ01187987">
    <property type="protein sequence ID" value="GCC46271.1"/>
    <property type="molecule type" value="Genomic_DNA"/>
</dbReference>
<protein>
    <recommendedName>
        <fullName evidence="1">TROVE domain-containing protein</fullName>
    </recommendedName>
</protein>
<dbReference type="Pfam" id="PF05731">
    <property type="entry name" value="TROVE"/>
    <property type="match status" value="1"/>
</dbReference>
<dbReference type="InterPro" id="IPR008858">
    <property type="entry name" value="TROVE_dom"/>
</dbReference>